<reference evidence="8" key="1">
    <citation type="submission" date="2020-11" db="EMBL/GenBank/DDBJ databases">
        <authorList>
            <person name="Tran Van P."/>
        </authorList>
    </citation>
    <scope>NUCLEOTIDE SEQUENCE</scope>
</reference>
<evidence type="ECO:0000256" key="5">
    <source>
        <dbReference type="ARBA" id="ARBA00022989"/>
    </source>
</evidence>
<evidence type="ECO:0000256" key="3">
    <source>
        <dbReference type="ARBA" id="ARBA00022553"/>
    </source>
</evidence>
<comment type="subcellular location">
    <subcellularLocation>
        <location evidence="1">Membrane</location>
        <topology evidence="1">Multi-pass membrane protein</topology>
    </subcellularLocation>
</comment>
<dbReference type="OrthoDB" id="6243248at2759"/>
<evidence type="ECO:0000256" key="2">
    <source>
        <dbReference type="ARBA" id="ARBA00019449"/>
    </source>
</evidence>
<evidence type="ECO:0000256" key="7">
    <source>
        <dbReference type="ARBA" id="ARBA00032100"/>
    </source>
</evidence>
<keyword evidence="5" id="KW-1133">Transmembrane helix</keyword>
<dbReference type="Pfam" id="PF14936">
    <property type="entry name" value="p53-inducible11"/>
    <property type="match status" value="1"/>
</dbReference>
<dbReference type="EMBL" id="OB661082">
    <property type="protein sequence ID" value="CAD7227251.1"/>
    <property type="molecule type" value="Genomic_DNA"/>
</dbReference>
<dbReference type="PANTHER" id="PTHR31584">
    <property type="entry name" value="TUMOR PROTEIN P53-INDUCIBLE PROTEIN 11"/>
    <property type="match status" value="1"/>
</dbReference>
<accession>A0A7R8WEE0</accession>
<gene>
    <name evidence="8" type="ORF">CTOB1V02_LOCUS5159</name>
</gene>
<keyword evidence="3" id="KW-0597">Phosphoprotein</keyword>
<keyword evidence="6" id="KW-0472">Membrane</keyword>
<dbReference type="PANTHER" id="PTHR31584:SF1">
    <property type="entry name" value="TUMOR PROTEIN P53-INDUCIBLE PROTEIN 11"/>
    <property type="match status" value="1"/>
</dbReference>
<evidence type="ECO:0000313" key="8">
    <source>
        <dbReference type="EMBL" id="CAD7227251.1"/>
    </source>
</evidence>
<sequence>MQERPPLSWGRESSRAASSWIPITLTPDDISGCSPSLPPPTVASLRKDSSADLQSRLKTRRVLGVGAADNGDVYRSKISQLLGHNDRLNIRFPWGFWIFHIFTIVFLFVQGLLLLLFPSLAASWGLLPHLVDALDSLHSTLRMLGAALLSFSTLMWHLSQVFEFTKDQARSCMISCFVFHVIATISVLSGVVSHGIFFTQSAIISIMIRFLMAVVSAWFICELNFTQSISCNKNSAAD</sequence>
<evidence type="ECO:0000256" key="6">
    <source>
        <dbReference type="ARBA" id="ARBA00023136"/>
    </source>
</evidence>
<proteinExistence type="predicted"/>
<name>A0A7R8WEE0_9CRUS</name>
<evidence type="ECO:0000256" key="1">
    <source>
        <dbReference type="ARBA" id="ARBA00004141"/>
    </source>
</evidence>
<keyword evidence="4" id="KW-0812">Transmembrane</keyword>
<protein>
    <recommendedName>
        <fullName evidence="2">Tumor protein p53-inducible protein 11</fullName>
    </recommendedName>
    <alternativeName>
        <fullName evidence="7">p53-induced gene 11 protein</fullName>
    </alternativeName>
</protein>
<organism evidence="8">
    <name type="scientific">Cyprideis torosa</name>
    <dbReference type="NCBI Taxonomy" id="163714"/>
    <lineage>
        <taxon>Eukaryota</taxon>
        <taxon>Metazoa</taxon>
        <taxon>Ecdysozoa</taxon>
        <taxon>Arthropoda</taxon>
        <taxon>Crustacea</taxon>
        <taxon>Oligostraca</taxon>
        <taxon>Ostracoda</taxon>
        <taxon>Podocopa</taxon>
        <taxon>Podocopida</taxon>
        <taxon>Cytherocopina</taxon>
        <taxon>Cytheroidea</taxon>
        <taxon>Cytherideidae</taxon>
        <taxon>Cyprideis</taxon>
    </lineage>
</organism>
<dbReference type="AlphaFoldDB" id="A0A7R8WEE0"/>
<dbReference type="InterPro" id="IPR028266">
    <property type="entry name" value="TP53I11"/>
</dbReference>
<dbReference type="GO" id="GO:0016020">
    <property type="term" value="C:membrane"/>
    <property type="evidence" value="ECO:0007669"/>
    <property type="project" value="UniProtKB-SubCell"/>
</dbReference>
<evidence type="ECO:0000256" key="4">
    <source>
        <dbReference type="ARBA" id="ARBA00022692"/>
    </source>
</evidence>